<keyword evidence="6 11" id="KW-0418">Kinase</keyword>
<evidence type="ECO:0000259" key="10">
    <source>
        <dbReference type="SMART" id="SM00387"/>
    </source>
</evidence>
<feature type="domain" description="Histidine kinase/HSP90-like ATPase" evidence="10">
    <location>
        <begin position="272"/>
        <end position="360"/>
    </location>
</feature>
<dbReference type="Pfam" id="PF07730">
    <property type="entry name" value="HisKA_3"/>
    <property type="match status" value="1"/>
</dbReference>
<evidence type="ECO:0000256" key="5">
    <source>
        <dbReference type="ARBA" id="ARBA00022741"/>
    </source>
</evidence>
<evidence type="ECO:0000256" key="9">
    <source>
        <dbReference type="SAM" id="Phobius"/>
    </source>
</evidence>
<keyword evidence="8" id="KW-0902">Two-component regulatory system</keyword>
<keyword evidence="7" id="KW-0067">ATP-binding</keyword>
<dbReference type="PANTHER" id="PTHR24421">
    <property type="entry name" value="NITRATE/NITRITE SENSOR PROTEIN NARX-RELATED"/>
    <property type="match status" value="1"/>
</dbReference>
<comment type="catalytic activity">
    <reaction evidence="1">
        <text>ATP + protein L-histidine = ADP + protein N-phospho-L-histidine.</text>
        <dbReference type="EC" id="2.7.13.3"/>
    </reaction>
</comment>
<dbReference type="InterPro" id="IPR003594">
    <property type="entry name" value="HATPase_dom"/>
</dbReference>
<protein>
    <recommendedName>
        <fullName evidence="2">histidine kinase</fullName>
        <ecNumber evidence="2">2.7.13.3</ecNumber>
    </recommendedName>
</protein>
<keyword evidence="12" id="KW-1185">Reference proteome</keyword>
<comment type="caution">
    <text evidence="11">The sequence shown here is derived from an EMBL/GenBank/DDBJ whole genome shotgun (WGS) entry which is preliminary data.</text>
</comment>
<sequence length="369" mass="41781">MAGDDMNYIVKAAIILYLSLNLIIDYHIPYQQLLILLVIIAVNIFKERYFDSVYLAIVTLLLTYAAVTVDFRFSILFALCSYDFILKRMFVGLGVTTACMIYLLRSSDLLLTNLLIVLFTSLLAYVIRKGKEERDSFKQIVDNERRLRYELEDTKAKLLHSSKEIANITEVRERNRIAQEIHDNIGHSIAGVLFQLQAAYKLHSRDNEKSLNMIQSSIEGLAKSVELLRNTVHNIKPKQHLGIEYLKNIIDNFSFCPVELLISGDLNTIPASHLELLSTNLKEALTNASRYSKATKIEVKIEVTEQYSRMYIKDNGVGCKTMKEGLGLSGMRERVRNIGGSLSISANDGFLIVCLIPREGGGIFEDSNR</sequence>
<evidence type="ECO:0000256" key="4">
    <source>
        <dbReference type="ARBA" id="ARBA00022679"/>
    </source>
</evidence>
<dbReference type="GO" id="GO:0046983">
    <property type="term" value="F:protein dimerization activity"/>
    <property type="evidence" value="ECO:0007669"/>
    <property type="project" value="InterPro"/>
</dbReference>
<keyword evidence="4" id="KW-0808">Transferase</keyword>
<dbReference type="CDD" id="cd16917">
    <property type="entry name" value="HATPase_UhpB-NarQ-NarX-like"/>
    <property type="match status" value="1"/>
</dbReference>
<evidence type="ECO:0000313" key="11">
    <source>
        <dbReference type="EMBL" id="ETI66873.1"/>
    </source>
</evidence>
<evidence type="ECO:0000256" key="1">
    <source>
        <dbReference type="ARBA" id="ARBA00000085"/>
    </source>
</evidence>
<dbReference type="Pfam" id="PF02518">
    <property type="entry name" value="HATPase_c"/>
    <property type="match status" value="1"/>
</dbReference>
<evidence type="ECO:0000256" key="8">
    <source>
        <dbReference type="ARBA" id="ARBA00023012"/>
    </source>
</evidence>
<keyword evidence="5" id="KW-0547">Nucleotide-binding</keyword>
<dbReference type="InterPro" id="IPR050482">
    <property type="entry name" value="Sensor_HK_TwoCompSys"/>
</dbReference>
<evidence type="ECO:0000256" key="7">
    <source>
        <dbReference type="ARBA" id="ARBA00022840"/>
    </source>
</evidence>
<evidence type="ECO:0000256" key="3">
    <source>
        <dbReference type="ARBA" id="ARBA00022553"/>
    </source>
</evidence>
<dbReference type="GO" id="GO:0016020">
    <property type="term" value="C:membrane"/>
    <property type="evidence" value="ECO:0007669"/>
    <property type="project" value="InterPro"/>
</dbReference>
<feature type="transmembrane region" description="Helical" evidence="9">
    <location>
        <begin position="85"/>
        <end position="104"/>
    </location>
</feature>
<keyword evidence="9" id="KW-1133">Transmembrane helix</keyword>
<dbReference type="SUPFAM" id="SSF55874">
    <property type="entry name" value="ATPase domain of HSP90 chaperone/DNA topoisomerase II/histidine kinase"/>
    <property type="match status" value="1"/>
</dbReference>
<dbReference type="GO" id="GO:0000155">
    <property type="term" value="F:phosphorelay sensor kinase activity"/>
    <property type="evidence" value="ECO:0007669"/>
    <property type="project" value="InterPro"/>
</dbReference>
<name>A0AB94IIL2_9BACI</name>
<keyword evidence="9" id="KW-0812">Transmembrane</keyword>
<feature type="transmembrane region" description="Helical" evidence="9">
    <location>
        <begin position="110"/>
        <end position="127"/>
    </location>
</feature>
<dbReference type="EC" id="2.7.13.3" evidence="2"/>
<evidence type="ECO:0000256" key="2">
    <source>
        <dbReference type="ARBA" id="ARBA00012438"/>
    </source>
</evidence>
<dbReference type="Gene3D" id="3.30.565.10">
    <property type="entry name" value="Histidine kinase-like ATPase, C-terminal domain"/>
    <property type="match status" value="1"/>
</dbReference>
<dbReference type="Proteomes" id="UP000018877">
    <property type="component" value="Unassembled WGS sequence"/>
</dbReference>
<keyword evidence="3" id="KW-0597">Phosphoprotein</keyword>
<dbReference type="InterPro" id="IPR011712">
    <property type="entry name" value="Sig_transdc_His_kin_sub3_dim/P"/>
</dbReference>
<dbReference type="SMART" id="SM00387">
    <property type="entry name" value="HATPase_c"/>
    <property type="match status" value="1"/>
</dbReference>
<dbReference type="EMBL" id="ALAN01000114">
    <property type="protein sequence ID" value="ETI66873.1"/>
    <property type="molecule type" value="Genomic_DNA"/>
</dbReference>
<gene>
    <name evidence="11" type="ORF">BAVI_20369</name>
</gene>
<accession>A0AB94IIL2</accession>
<keyword evidence="9" id="KW-0472">Membrane</keyword>
<feature type="transmembrane region" description="Helical" evidence="9">
    <location>
        <begin position="30"/>
        <end position="46"/>
    </location>
</feature>
<dbReference type="AlphaFoldDB" id="A0AB94IIL2"/>
<dbReference type="PANTHER" id="PTHR24421:SF10">
    <property type="entry name" value="NITRATE_NITRITE SENSOR PROTEIN NARQ"/>
    <property type="match status" value="1"/>
</dbReference>
<dbReference type="Gene3D" id="1.20.5.1930">
    <property type="match status" value="1"/>
</dbReference>
<evidence type="ECO:0000313" key="12">
    <source>
        <dbReference type="Proteomes" id="UP000018877"/>
    </source>
</evidence>
<organism evidence="11 12">
    <name type="scientific">Neobacillus vireti LMG 21834</name>
    <dbReference type="NCBI Taxonomy" id="1131730"/>
    <lineage>
        <taxon>Bacteria</taxon>
        <taxon>Bacillati</taxon>
        <taxon>Bacillota</taxon>
        <taxon>Bacilli</taxon>
        <taxon>Bacillales</taxon>
        <taxon>Bacillaceae</taxon>
        <taxon>Neobacillus</taxon>
    </lineage>
</organism>
<evidence type="ECO:0000256" key="6">
    <source>
        <dbReference type="ARBA" id="ARBA00022777"/>
    </source>
</evidence>
<dbReference type="GO" id="GO:0005524">
    <property type="term" value="F:ATP binding"/>
    <property type="evidence" value="ECO:0007669"/>
    <property type="project" value="UniProtKB-KW"/>
</dbReference>
<feature type="transmembrane region" description="Helical" evidence="9">
    <location>
        <begin position="52"/>
        <end position="73"/>
    </location>
</feature>
<reference evidence="11 12" key="1">
    <citation type="journal article" date="2014" name="Environ. Microbiol.">
        <title>The nitrate-ammonifying and nosZ-carrying bacterium Bacillus vireti is a potent source and sink for nitric and nitrous oxide under high nitrate conditions.</title>
        <authorList>
            <person name="Mania D."/>
            <person name="Heylen K."/>
            <person name="van Spanning R.J."/>
            <person name="Frostegard A."/>
        </authorList>
    </citation>
    <scope>NUCLEOTIDE SEQUENCE [LARGE SCALE GENOMIC DNA]</scope>
    <source>
        <strain evidence="11 12">LMG 21834</strain>
    </source>
</reference>
<dbReference type="InterPro" id="IPR036890">
    <property type="entry name" value="HATPase_C_sf"/>
</dbReference>
<proteinExistence type="predicted"/>
<feature type="transmembrane region" description="Helical" evidence="9">
    <location>
        <begin position="6"/>
        <end position="23"/>
    </location>
</feature>